<comment type="similarity">
    <text evidence="1">Belongs to the DeSI family.</text>
</comment>
<keyword evidence="8" id="KW-1185">Reference proteome</keyword>
<protein>
    <recommendedName>
        <fullName evidence="6">PPPDE domain-containing protein</fullName>
    </recommendedName>
</protein>
<evidence type="ECO:0000259" key="6">
    <source>
        <dbReference type="PROSITE" id="PS51858"/>
    </source>
</evidence>
<dbReference type="Pfam" id="PF05903">
    <property type="entry name" value="Peptidase_C97"/>
    <property type="match status" value="1"/>
</dbReference>
<evidence type="ECO:0000313" key="7">
    <source>
        <dbReference type="EMBL" id="KAF3498630.1"/>
    </source>
</evidence>
<keyword evidence="2" id="KW-0645">Protease</keyword>
<organism evidence="7 8">
    <name type="scientific">Brassica cretica</name>
    <name type="common">Mustard</name>
    <dbReference type="NCBI Taxonomy" id="69181"/>
    <lineage>
        <taxon>Eukaryota</taxon>
        <taxon>Viridiplantae</taxon>
        <taxon>Streptophyta</taxon>
        <taxon>Embryophyta</taxon>
        <taxon>Tracheophyta</taxon>
        <taxon>Spermatophyta</taxon>
        <taxon>Magnoliopsida</taxon>
        <taxon>eudicotyledons</taxon>
        <taxon>Gunneridae</taxon>
        <taxon>Pentapetalae</taxon>
        <taxon>rosids</taxon>
        <taxon>malvids</taxon>
        <taxon>Brassicales</taxon>
        <taxon>Brassicaceae</taxon>
        <taxon>Brassiceae</taxon>
        <taxon>Brassica</taxon>
    </lineage>
</organism>
<keyword evidence="3" id="KW-0378">Hydrolase</keyword>
<reference evidence="7 8" key="1">
    <citation type="journal article" date="2020" name="BMC Genomics">
        <title>Intraspecific diversification of the crop wild relative Brassica cretica Lam. using demographic model selection.</title>
        <authorList>
            <person name="Kioukis A."/>
            <person name="Michalopoulou V.A."/>
            <person name="Briers L."/>
            <person name="Pirintsos S."/>
            <person name="Studholme D.J."/>
            <person name="Pavlidis P."/>
            <person name="Sarris P.F."/>
        </authorList>
    </citation>
    <scope>NUCLEOTIDE SEQUENCE [LARGE SCALE GENOMIC DNA]</scope>
    <source>
        <strain evidence="8">cv. PFS-1207/04</strain>
    </source>
</reference>
<gene>
    <name evidence="7" type="ORF">DY000_02054324</name>
</gene>
<evidence type="ECO:0000313" key="8">
    <source>
        <dbReference type="Proteomes" id="UP000266723"/>
    </source>
</evidence>
<dbReference type="Proteomes" id="UP000266723">
    <property type="component" value="Unassembled WGS sequence"/>
</dbReference>
<name>A0ABQ7AM41_BRACR</name>
<keyword evidence="5" id="KW-0472">Membrane</keyword>
<evidence type="ECO:0000256" key="3">
    <source>
        <dbReference type="ARBA" id="ARBA00022801"/>
    </source>
</evidence>
<feature type="domain" description="PPPDE" evidence="6">
    <location>
        <begin position="2"/>
        <end position="143"/>
    </location>
</feature>
<evidence type="ECO:0000256" key="2">
    <source>
        <dbReference type="ARBA" id="ARBA00022670"/>
    </source>
</evidence>
<accession>A0ABQ7AM41</accession>
<evidence type="ECO:0000256" key="4">
    <source>
        <dbReference type="SAM" id="MobiDB-lite"/>
    </source>
</evidence>
<dbReference type="Gene3D" id="3.90.1720.30">
    <property type="entry name" value="PPPDE domains"/>
    <property type="match status" value="1"/>
</dbReference>
<proteinExistence type="inferred from homology"/>
<evidence type="ECO:0000256" key="5">
    <source>
        <dbReference type="SAM" id="Phobius"/>
    </source>
</evidence>
<feature type="transmembrane region" description="Helical" evidence="5">
    <location>
        <begin position="290"/>
        <end position="313"/>
    </location>
</feature>
<sequence length="397" mass="44231">MTEVVVHIYDVTNSGSEKTNNTILQINRFFKDGIGLGGIFHSAIQVYGDDEWSFGYCEQATGVFSCPSTKNPMYTYREKILLGKTDCTIFMVNQILRELSREWPGHTYDLLSKNCNHFCDVLCDRLGVPKLPGWVNRFAHAGDTALEVAGNTAMRVKQAKTELVSASKVAYRFLSNITSNVTNGSPQRPGTLSSSENGNLRLQGSWFKGLLNTAKPSTSTEMESKDEDANRGAPNHQRKQSRDSVPIHPTAFGDRVSEFFPLGFQALPDGRSSLQMEFDSRRWNGSEVKFASLALLASLLIHYGIGLGCFVVVGVRIRFRPIHCSLNFGGRCPAVGVVANFLPCIIQIGRLGFLECRTVLYFVRWTSSLTDRGVFGFFLERLQLDILRVPFRLDPAC</sequence>
<keyword evidence="5" id="KW-1133">Transmembrane helix</keyword>
<comment type="caution">
    <text evidence="7">The sequence shown here is derived from an EMBL/GenBank/DDBJ whole genome shotgun (WGS) entry which is preliminary data.</text>
</comment>
<dbReference type="EMBL" id="QGKV02002055">
    <property type="protein sequence ID" value="KAF3498630.1"/>
    <property type="molecule type" value="Genomic_DNA"/>
</dbReference>
<dbReference type="PANTHER" id="PTHR12378:SF9">
    <property type="entry name" value="OS06G0107000 PROTEIN"/>
    <property type="match status" value="1"/>
</dbReference>
<dbReference type="InterPro" id="IPR008580">
    <property type="entry name" value="PPPDE_dom"/>
</dbReference>
<evidence type="ECO:0000256" key="1">
    <source>
        <dbReference type="ARBA" id="ARBA00008140"/>
    </source>
</evidence>
<dbReference type="InterPro" id="IPR042266">
    <property type="entry name" value="PPPDE_sf"/>
</dbReference>
<dbReference type="PROSITE" id="PS51858">
    <property type="entry name" value="PPPDE"/>
    <property type="match status" value="1"/>
</dbReference>
<dbReference type="SMART" id="SM01179">
    <property type="entry name" value="DUF862"/>
    <property type="match status" value="1"/>
</dbReference>
<dbReference type="PANTHER" id="PTHR12378">
    <property type="entry name" value="DESUMOYLATING ISOPEPTIDASE"/>
    <property type="match status" value="1"/>
</dbReference>
<keyword evidence="5" id="KW-0812">Transmembrane</keyword>
<feature type="region of interest" description="Disordered" evidence="4">
    <location>
        <begin position="217"/>
        <end position="247"/>
    </location>
</feature>